<feature type="region of interest" description="Disordered" evidence="1">
    <location>
        <begin position="712"/>
        <end position="767"/>
    </location>
</feature>
<evidence type="ECO:0000256" key="1">
    <source>
        <dbReference type="SAM" id="MobiDB-lite"/>
    </source>
</evidence>
<proteinExistence type="predicted"/>
<evidence type="ECO:0000313" key="3">
    <source>
        <dbReference type="Proteomes" id="UP001437256"/>
    </source>
</evidence>
<reference evidence="2 3" key="1">
    <citation type="submission" date="2024-05" db="EMBL/GenBank/DDBJ databases">
        <title>A draft genome resource for the thread blight pathogen Marasmius tenuissimus strain MS-2.</title>
        <authorList>
            <person name="Yulfo-Soto G.E."/>
            <person name="Baruah I.K."/>
            <person name="Amoako-Attah I."/>
            <person name="Bukari Y."/>
            <person name="Meinhardt L.W."/>
            <person name="Bailey B.A."/>
            <person name="Cohen S.P."/>
        </authorList>
    </citation>
    <scope>NUCLEOTIDE SEQUENCE [LARGE SCALE GENOMIC DNA]</scope>
    <source>
        <strain evidence="2 3">MS-2</strain>
    </source>
</reference>
<comment type="caution">
    <text evidence="2">The sequence shown here is derived from an EMBL/GenBank/DDBJ whole genome shotgun (WGS) entry which is preliminary data.</text>
</comment>
<sequence>MFPANRTPTAAIPQFTIQQKAEQSANFIGTFYPDIDVTADLLRDELTVDEQQVRSLTIYDPMEGNVLATFVDQDYRHLAFPTGKVGCDLSISSIVADQGSDSSTLKSQTVRSFLTPIRQLVSSAVPSASSNGYNTLAVRTFGPTHIVETWRSSTGLIEARDIATFNRGHTGDRLTTDIMFLAQSRIAVLANDQGGVYQFDMSQPESAANVVEPSPSAEDRFWRVVAGSHSRGCLLASNKIVKEYDFRDPENYSESTLLELPGTEEHFTCLEKPVREHLVPLCSTKRIVWLDRRFPGKPLLGYRHRRQYDRTLQICSVSDTRTLLLSRKNGLVTVHDVLHDELVHADGHPYILTTGSSDTFVGHTFTPKGNDEASLFRIFSDGRLVRYGLDWGSAGEVATRLPADASALSELDSYPQPDLGPVGGRAFRKVDLRPAYKYLFGARFDPLDYEPRDDTDEVLDSLSTYWQRTEAPAEHVLTTDEPENQSRADFLTDNSFISTNGYREALQNRLPVDSLMRNAQWHRDIGNTLLECPSFSMGGIQSLVDSLASFDLSGTDDGDDYLHQKEVAAREELALDLVLSKDVFCHRPVSLSTSGLETMTGALSLSEEPPAVAFSFLQPSHKVDHYSREEGEKDTEVEMPPGVRLLLKEWEIGSDPNDAVFTDPYGDQDPPTIVRKNLAVSPPPLDSTPSEAPAPAPPIVLASKISAPPRIVFKPPQTPQTFSQPIGNFEAQPESDSQGPLASTQVLPGPFGARPKKKPVKKRLGGF</sequence>
<name>A0ABR3ACR6_9AGAR</name>
<gene>
    <name evidence="2" type="ORF">AAF712_001186</name>
</gene>
<evidence type="ECO:0000313" key="2">
    <source>
        <dbReference type="EMBL" id="KAL0071330.1"/>
    </source>
</evidence>
<dbReference type="InterPro" id="IPR019350">
    <property type="entry name" value="RNA_pol_I-sp_TIF_RRN6-like"/>
</dbReference>
<dbReference type="EMBL" id="JBBXMP010000003">
    <property type="protein sequence ID" value="KAL0071330.1"/>
    <property type="molecule type" value="Genomic_DNA"/>
</dbReference>
<feature type="compositionally biased region" description="Polar residues" evidence="1">
    <location>
        <begin position="734"/>
        <end position="746"/>
    </location>
</feature>
<accession>A0ABR3ACR6</accession>
<dbReference type="Proteomes" id="UP001437256">
    <property type="component" value="Unassembled WGS sequence"/>
</dbReference>
<protein>
    <submittedName>
        <fullName evidence="2">Uncharacterized protein</fullName>
    </submittedName>
</protein>
<dbReference type="PANTHER" id="PTHR28221:SF2">
    <property type="entry name" value="RNA POLYMERASE I-SPECIFIC TRANSCRIPTION INITIATION FACTOR RRN6"/>
    <property type="match status" value="1"/>
</dbReference>
<dbReference type="PANTHER" id="PTHR28221">
    <property type="entry name" value="RNA POLYMERASE I-SPECIFIC TRANSCRIPTION INITIATION FACTOR RRN6"/>
    <property type="match status" value="1"/>
</dbReference>
<keyword evidence="3" id="KW-1185">Reference proteome</keyword>
<feature type="compositionally biased region" description="Basic residues" evidence="1">
    <location>
        <begin position="754"/>
        <end position="767"/>
    </location>
</feature>
<organism evidence="2 3">
    <name type="scientific">Marasmius tenuissimus</name>
    <dbReference type="NCBI Taxonomy" id="585030"/>
    <lineage>
        <taxon>Eukaryota</taxon>
        <taxon>Fungi</taxon>
        <taxon>Dikarya</taxon>
        <taxon>Basidiomycota</taxon>
        <taxon>Agaricomycotina</taxon>
        <taxon>Agaricomycetes</taxon>
        <taxon>Agaricomycetidae</taxon>
        <taxon>Agaricales</taxon>
        <taxon>Marasmiineae</taxon>
        <taxon>Marasmiaceae</taxon>
        <taxon>Marasmius</taxon>
    </lineage>
</organism>